<name>A0A1G7THE4_PSEOR</name>
<reference evidence="2 3" key="1">
    <citation type="submission" date="2016-10" db="EMBL/GenBank/DDBJ databases">
        <authorList>
            <person name="de Groot N.N."/>
        </authorList>
    </citation>
    <scope>NUCLEOTIDE SEQUENCE [LARGE SCALE GENOMIC DNA]</scope>
    <source>
        <strain evidence="2 3">CGMCC 4.3143</strain>
    </source>
</reference>
<keyword evidence="3" id="KW-1185">Reference proteome</keyword>
<accession>A0A1G7THE4</accession>
<dbReference type="OrthoDB" id="3209493at2"/>
<dbReference type="Pfam" id="PF00067">
    <property type="entry name" value="p450"/>
    <property type="match status" value="1"/>
</dbReference>
<protein>
    <submittedName>
        <fullName evidence="2">Cytochrome P450</fullName>
    </submittedName>
</protein>
<dbReference type="Gene3D" id="1.10.630.10">
    <property type="entry name" value="Cytochrome P450"/>
    <property type="match status" value="1"/>
</dbReference>
<dbReference type="InterPro" id="IPR002397">
    <property type="entry name" value="Cyt_P450_B"/>
</dbReference>
<dbReference type="EMBL" id="FNBE01000011">
    <property type="protein sequence ID" value="SDG34777.1"/>
    <property type="molecule type" value="Genomic_DNA"/>
</dbReference>
<dbReference type="RefSeq" id="WP_093085821.1">
    <property type="nucleotide sequence ID" value="NZ_FNBE01000011.1"/>
</dbReference>
<dbReference type="STRING" id="366584.SAMN05216377_11134"/>
<dbReference type="SUPFAM" id="SSF48264">
    <property type="entry name" value="Cytochrome P450"/>
    <property type="match status" value="1"/>
</dbReference>
<dbReference type="GO" id="GO:0020037">
    <property type="term" value="F:heme binding"/>
    <property type="evidence" value="ECO:0007669"/>
    <property type="project" value="InterPro"/>
</dbReference>
<dbReference type="GO" id="GO:0004497">
    <property type="term" value="F:monooxygenase activity"/>
    <property type="evidence" value="ECO:0007669"/>
    <property type="project" value="InterPro"/>
</dbReference>
<dbReference type="InterPro" id="IPR036396">
    <property type="entry name" value="Cyt_P450_sf"/>
</dbReference>
<gene>
    <name evidence="2" type="ORF">SAMN05216377_11134</name>
</gene>
<dbReference type="Proteomes" id="UP000198967">
    <property type="component" value="Unassembled WGS sequence"/>
</dbReference>
<evidence type="ECO:0000313" key="3">
    <source>
        <dbReference type="Proteomes" id="UP000198967"/>
    </source>
</evidence>
<dbReference type="PANTHER" id="PTHR46696">
    <property type="entry name" value="P450, PUTATIVE (EUROFUNG)-RELATED"/>
    <property type="match status" value="1"/>
</dbReference>
<dbReference type="GO" id="GO:0016705">
    <property type="term" value="F:oxidoreductase activity, acting on paired donors, with incorporation or reduction of molecular oxygen"/>
    <property type="evidence" value="ECO:0007669"/>
    <property type="project" value="InterPro"/>
</dbReference>
<dbReference type="PRINTS" id="PR00359">
    <property type="entry name" value="BP450"/>
</dbReference>
<organism evidence="2 3">
    <name type="scientific">Pseudonocardia oroxyli</name>
    <dbReference type="NCBI Taxonomy" id="366584"/>
    <lineage>
        <taxon>Bacteria</taxon>
        <taxon>Bacillati</taxon>
        <taxon>Actinomycetota</taxon>
        <taxon>Actinomycetes</taxon>
        <taxon>Pseudonocardiales</taxon>
        <taxon>Pseudonocardiaceae</taxon>
        <taxon>Pseudonocardia</taxon>
    </lineage>
</organism>
<dbReference type="GO" id="GO:0005506">
    <property type="term" value="F:iron ion binding"/>
    <property type="evidence" value="ECO:0007669"/>
    <property type="project" value="InterPro"/>
</dbReference>
<dbReference type="InterPro" id="IPR001128">
    <property type="entry name" value="Cyt_P450"/>
</dbReference>
<dbReference type="AlphaFoldDB" id="A0A1G7THE4"/>
<evidence type="ECO:0000313" key="2">
    <source>
        <dbReference type="EMBL" id="SDG34777.1"/>
    </source>
</evidence>
<evidence type="ECO:0000256" key="1">
    <source>
        <dbReference type="ARBA" id="ARBA00010617"/>
    </source>
</evidence>
<sequence length="432" mass="47713">MADEWDSDVRGPISDFDPFSDMYTAETAMDTNRRLRRCPIGRSVGHGGFWTLARHADVLEGFRLDGRELSARHETLDDGTVLGGVTLPPTSTHLGMIEQDPPIYTPLRRSLAQHFTRKAMAARRPRIDALASALLDRRIESGEAEILDDLIRPLAGIATLELLGLPLEGLARFAYPVHSASHDLSKADGLRRIWSSLKADIADVIASRAGQEPRDDLIGAVSLLEVPDWPPSTDFVVDTVFILLLGGVETVTGLFSGTLQHLDAHPEHRARLAADPDLLDSSFHEYLRFITPTTQNARTVLADLEIGGQEMSRGDRIYLNLYSANHDEEVFERPDEVILDRSPNRHMALGHGLHRCIGEHLAKELWTSMMVEVLTRIPDFAVVPGEAVPIVERGLNNGFVSMPVTFTPGAPRHLDDTAADDVSRALLSLRDM</sequence>
<dbReference type="PANTHER" id="PTHR46696:SF6">
    <property type="entry name" value="P450, PUTATIVE (EUROFUNG)-RELATED"/>
    <property type="match status" value="1"/>
</dbReference>
<proteinExistence type="inferred from homology"/>
<comment type="similarity">
    <text evidence="1">Belongs to the cytochrome P450 family.</text>
</comment>